<dbReference type="InterPro" id="IPR011009">
    <property type="entry name" value="Kinase-like_dom_sf"/>
</dbReference>
<dbReference type="InterPro" id="IPR045845">
    <property type="entry name" value="BSK"/>
</dbReference>
<dbReference type="GO" id="GO:0012505">
    <property type="term" value="C:endomembrane system"/>
    <property type="evidence" value="ECO:0007669"/>
    <property type="project" value="UniProtKB-SubCell"/>
</dbReference>
<evidence type="ECO:0008006" key="3">
    <source>
        <dbReference type="Google" id="ProtNLM"/>
    </source>
</evidence>
<accession>A0A427AS87</accession>
<dbReference type="AlphaFoldDB" id="A0A427AS87"/>
<protein>
    <recommendedName>
        <fullName evidence="3">Serine-threonine/tyrosine-protein kinase catalytic domain-containing protein</fullName>
    </recommendedName>
</protein>
<dbReference type="GO" id="GO:0005524">
    <property type="term" value="F:ATP binding"/>
    <property type="evidence" value="ECO:0007669"/>
    <property type="project" value="UniProtKB-KW"/>
</dbReference>
<comment type="caution">
    <text evidence="1">The sequence shown here is derived from an EMBL/GenBank/DDBJ whole genome shotgun (WGS) entry which is preliminary data.</text>
</comment>
<organism evidence="1 2">
    <name type="scientific">Ensete ventricosum</name>
    <name type="common">Abyssinian banana</name>
    <name type="synonym">Musa ensete</name>
    <dbReference type="NCBI Taxonomy" id="4639"/>
    <lineage>
        <taxon>Eukaryota</taxon>
        <taxon>Viridiplantae</taxon>
        <taxon>Streptophyta</taxon>
        <taxon>Embryophyta</taxon>
        <taxon>Tracheophyta</taxon>
        <taxon>Spermatophyta</taxon>
        <taxon>Magnoliopsida</taxon>
        <taxon>Liliopsida</taxon>
        <taxon>Zingiberales</taxon>
        <taxon>Musaceae</taxon>
        <taxon>Ensete</taxon>
    </lineage>
</organism>
<evidence type="ECO:0000313" key="2">
    <source>
        <dbReference type="Proteomes" id="UP000287651"/>
    </source>
</evidence>
<dbReference type="GO" id="GO:0004672">
    <property type="term" value="F:protein kinase activity"/>
    <property type="evidence" value="ECO:0007669"/>
    <property type="project" value="InterPro"/>
</dbReference>
<gene>
    <name evidence="1" type="ORF">B296_00008569</name>
</gene>
<name>A0A427AS87_ENSVE</name>
<dbReference type="PANTHER" id="PTHR45863:SF7">
    <property type="entry name" value="SERINE_THREONINE-PROTEIN KINASE BSK5"/>
    <property type="match status" value="1"/>
</dbReference>
<reference evidence="1 2" key="1">
    <citation type="journal article" date="2014" name="Agronomy (Basel)">
        <title>A Draft Genome Sequence for Ensete ventricosum, the Drought-Tolerant Tree Against Hunger.</title>
        <authorList>
            <person name="Harrison J."/>
            <person name="Moore K.A."/>
            <person name="Paszkiewicz K."/>
            <person name="Jones T."/>
            <person name="Grant M."/>
            <person name="Ambacheew D."/>
            <person name="Muzemil S."/>
            <person name="Studholme D.J."/>
        </authorList>
    </citation>
    <scope>NUCLEOTIDE SEQUENCE [LARGE SCALE GENOMIC DNA]</scope>
</reference>
<dbReference type="SUPFAM" id="SSF56112">
    <property type="entry name" value="Protein kinase-like (PK-like)"/>
    <property type="match status" value="1"/>
</dbReference>
<sequence length="341" mass="37587">MGRPGAEEARPPLQAIHGVPTETLVVLMQLHLALTPFGFQVVTIRIQLDVSAGKESSCLFTDVYLSHGHKPQGHEWEEAVFAWDKAQHLVPPGFAGASHGGLLSLLHQSKAKEDRLFGVYHDTMQAYTMVPRIHVLLGGKIALFQAVRWEGDMLFPLLDVMPINSKALQQRDLTAHRSPTAALCNNDAVAQDGWETWEAAEGMKELGGAAGLHGRLLARTHRLGARAEGPQRRLPGPPLPWRPRRRHQALQQVRLARCPPIPRRLHPPIAYSSPPSPISPPLAISDLGMVVVAQEEARAVGQLRSERLANLIGCCCEGDERLLVAEFMPHETLAKHLFHCM</sequence>
<dbReference type="GO" id="GO:0009742">
    <property type="term" value="P:brassinosteroid mediated signaling pathway"/>
    <property type="evidence" value="ECO:0007669"/>
    <property type="project" value="InterPro"/>
</dbReference>
<dbReference type="EMBL" id="AMZH03001497">
    <property type="protein sequence ID" value="RRT79090.1"/>
    <property type="molecule type" value="Genomic_DNA"/>
</dbReference>
<dbReference type="Proteomes" id="UP000287651">
    <property type="component" value="Unassembled WGS sequence"/>
</dbReference>
<evidence type="ECO:0000313" key="1">
    <source>
        <dbReference type="EMBL" id="RRT79090.1"/>
    </source>
</evidence>
<dbReference type="PANTHER" id="PTHR45863">
    <property type="entry name" value="SERINE/THREONINE-PROTEIN KINASE BSK5"/>
    <property type="match status" value="1"/>
</dbReference>
<dbReference type="Gene3D" id="3.30.200.20">
    <property type="entry name" value="Phosphorylase Kinase, domain 1"/>
    <property type="match status" value="1"/>
</dbReference>
<proteinExistence type="predicted"/>